<reference evidence="1 2" key="1">
    <citation type="submission" date="2018-11" db="EMBL/GenBank/DDBJ databases">
        <authorList>
            <consortium name="Pathogen Informatics"/>
        </authorList>
    </citation>
    <scope>NUCLEOTIDE SEQUENCE [LARGE SCALE GENOMIC DNA]</scope>
    <source>
        <strain evidence="1 2">Zambia</strain>
    </source>
</reference>
<gene>
    <name evidence="1" type="ORF">SMRZ_LOCUS25017</name>
</gene>
<proteinExistence type="predicted"/>
<evidence type="ECO:0000313" key="2">
    <source>
        <dbReference type="Proteomes" id="UP000277204"/>
    </source>
</evidence>
<dbReference type="EMBL" id="UZAI01020883">
    <property type="protein sequence ID" value="VDP53625.1"/>
    <property type="molecule type" value="Genomic_DNA"/>
</dbReference>
<sequence>MESSRPTEERKTKEHITPRNGIRHMENEEQLDGTRKEGPEQSGLENASRQPMLHWGVTCIKPFVLIDSLCSNKD</sequence>
<dbReference type="AlphaFoldDB" id="A0A183N9P2"/>
<dbReference type="Proteomes" id="UP000277204">
    <property type="component" value="Unassembled WGS sequence"/>
</dbReference>
<protein>
    <submittedName>
        <fullName evidence="1">Uncharacterized protein</fullName>
    </submittedName>
</protein>
<organism evidence="1 2">
    <name type="scientific">Schistosoma margrebowiei</name>
    <dbReference type="NCBI Taxonomy" id="48269"/>
    <lineage>
        <taxon>Eukaryota</taxon>
        <taxon>Metazoa</taxon>
        <taxon>Spiralia</taxon>
        <taxon>Lophotrochozoa</taxon>
        <taxon>Platyhelminthes</taxon>
        <taxon>Trematoda</taxon>
        <taxon>Digenea</taxon>
        <taxon>Strigeidida</taxon>
        <taxon>Schistosomatoidea</taxon>
        <taxon>Schistosomatidae</taxon>
        <taxon>Schistosoma</taxon>
    </lineage>
</organism>
<evidence type="ECO:0000313" key="1">
    <source>
        <dbReference type="EMBL" id="VDP53625.1"/>
    </source>
</evidence>
<accession>A0A183N9P2</accession>
<keyword evidence="2" id="KW-1185">Reference proteome</keyword>
<name>A0A183N9P2_9TREM</name>